<organism evidence="1 2">
    <name type="scientific">Vibrio vulnificus</name>
    <dbReference type="NCBI Taxonomy" id="672"/>
    <lineage>
        <taxon>Bacteria</taxon>
        <taxon>Pseudomonadati</taxon>
        <taxon>Pseudomonadota</taxon>
        <taxon>Gammaproteobacteria</taxon>
        <taxon>Vibrionales</taxon>
        <taxon>Vibrionaceae</taxon>
        <taxon>Vibrio</taxon>
    </lineage>
</organism>
<evidence type="ECO:0000313" key="2">
    <source>
        <dbReference type="Proteomes" id="UP000263418"/>
    </source>
</evidence>
<accession>A0AAN1PPZ6</accession>
<dbReference type="EMBL" id="CP019290">
    <property type="protein sequence ID" value="AXX60545.1"/>
    <property type="molecule type" value="Genomic_DNA"/>
</dbReference>
<sequence>MKGSLISHLPDIIRVKLLGAGNVFISLDLHIGSGYQPSPGSLKGIGAFSFSAQTRFYTDVHLPRFHLAF</sequence>
<evidence type="ECO:0000313" key="1">
    <source>
        <dbReference type="EMBL" id="AXX60545.1"/>
    </source>
</evidence>
<proteinExistence type="predicted"/>
<protein>
    <submittedName>
        <fullName evidence="1">Uncharacterized protein</fullName>
    </submittedName>
</protein>
<gene>
    <name evidence="1" type="ORF">FORC53_2206</name>
</gene>
<dbReference type="Proteomes" id="UP000263418">
    <property type="component" value="Chromosome 1"/>
</dbReference>
<name>A0AAN1PPZ6_VIBVL</name>
<reference evidence="1 2" key="1">
    <citation type="submission" date="2017-01" db="EMBL/GenBank/DDBJ databases">
        <title>Complete Genome Sequence of Vibrio vulnificus FORC_053.</title>
        <authorList>
            <consortium name="Food-borne Pathogen Omics Research Center"/>
            <person name="Chung H.Y."/>
            <person name="Na E.J."/>
            <person name="Song J.S."/>
            <person name="Kim H."/>
            <person name="Lee J.-H."/>
            <person name="Ryu S."/>
            <person name="Choi S.H."/>
        </authorList>
    </citation>
    <scope>NUCLEOTIDE SEQUENCE [LARGE SCALE GENOMIC DNA]</scope>
    <source>
        <strain evidence="1 2">FORC_053</strain>
    </source>
</reference>
<dbReference type="AlphaFoldDB" id="A0AAN1PPZ6"/>
<dbReference type="RefSeq" id="WP_011149751.1">
    <property type="nucleotide sequence ID" value="NZ_RBWR01000034.1"/>
</dbReference>